<dbReference type="Gene3D" id="3.40.30.10">
    <property type="entry name" value="Glutaredoxin"/>
    <property type="match status" value="1"/>
</dbReference>
<dbReference type="Pfam" id="PF05988">
    <property type="entry name" value="DUF899"/>
    <property type="match status" value="1"/>
</dbReference>
<dbReference type="AlphaFoldDB" id="A0A2R8B491"/>
<accession>A0A2R8B491</accession>
<reference evidence="1 2" key="1">
    <citation type="submission" date="2018-03" db="EMBL/GenBank/DDBJ databases">
        <authorList>
            <person name="Keele B.F."/>
        </authorList>
    </citation>
    <scope>NUCLEOTIDE SEQUENCE [LARGE SCALE GENOMIC DNA]</scope>
    <source>
        <strain evidence="1 2">CECT 8626</strain>
    </source>
</reference>
<dbReference type="InterPro" id="IPR010296">
    <property type="entry name" value="DUF899_thioredox"/>
</dbReference>
<gene>
    <name evidence="1" type="ORF">DEA8626_00923</name>
</gene>
<evidence type="ECO:0000313" key="1">
    <source>
        <dbReference type="EMBL" id="SPH17405.1"/>
    </source>
</evidence>
<dbReference type="Proteomes" id="UP000244924">
    <property type="component" value="Unassembled WGS sequence"/>
</dbReference>
<evidence type="ECO:0008006" key="3">
    <source>
        <dbReference type="Google" id="ProtNLM"/>
    </source>
</evidence>
<dbReference type="RefSeq" id="WP_108851853.1">
    <property type="nucleotide sequence ID" value="NZ_OMOQ01000001.1"/>
</dbReference>
<protein>
    <recommendedName>
        <fullName evidence="3">Thioredoxin domain-containing protein</fullName>
    </recommendedName>
</protein>
<sequence>MTSITDRDTWLAARLELLDAEKAHMRAGDDLAARRRALPKVRIEKDYRFTGAGGEVSLADLFGPHTQLVVYHFMYGTDWEEGCPSCSFWADNFDGVDVHLAARDTAFACISKAPYDKLDAYRKRMDWRFRWVSASGGDFNEDFNVSFTPEELETKSNVYNFRKGNFNGPEAPGLSVFERLEDGTILHTYSTFGRGLEAINGAYHMLDLTPKGRDEEGLDYTQAWLRRHDQYA</sequence>
<dbReference type="EMBL" id="OMOQ01000001">
    <property type="protein sequence ID" value="SPH17405.1"/>
    <property type="molecule type" value="Genomic_DNA"/>
</dbReference>
<dbReference type="OrthoDB" id="7331188at2"/>
<keyword evidence="2" id="KW-1185">Reference proteome</keyword>
<organism evidence="1 2">
    <name type="scientific">Albidovulum aquaemixtae</name>
    <dbReference type="NCBI Taxonomy" id="1542388"/>
    <lineage>
        <taxon>Bacteria</taxon>
        <taxon>Pseudomonadati</taxon>
        <taxon>Pseudomonadota</taxon>
        <taxon>Alphaproteobacteria</taxon>
        <taxon>Rhodobacterales</taxon>
        <taxon>Paracoccaceae</taxon>
        <taxon>Albidovulum</taxon>
    </lineage>
</organism>
<evidence type="ECO:0000313" key="2">
    <source>
        <dbReference type="Proteomes" id="UP000244924"/>
    </source>
</evidence>
<proteinExistence type="predicted"/>
<name>A0A2R8B491_9RHOB</name>
<dbReference type="InterPro" id="IPR036249">
    <property type="entry name" value="Thioredoxin-like_sf"/>
</dbReference>
<dbReference type="SUPFAM" id="SSF52833">
    <property type="entry name" value="Thioredoxin-like"/>
    <property type="match status" value="1"/>
</dbReference>